<dbReference type="InterPro" id="IPR042509">
    <property type="entry name" value="ZCCHC3"/>
</dbReference>
<dbReference type="SUPFAM" id="SSF57756">
    <property type="entry name" value="Retrovirus zinc finger-like domains"/>
    <property type="match status" value="1"/>
</dbReference>
<dbReference type="Gene3D" id="4.10.60.10">
    <property type="entry name" value="Zinc finger, CCHC-type"/>
    <property type="match status" value="1"/>
</dbReference>
<feature type="non-terminal residue" evidence="4">
    <location>
        <position position="371"/>
    </location>
</feature>
<evidence type="ECO:0000256" key="2">
    <source>
        <dbReference type="SAM" id="MobiDB-lite"/>
    </source>
</evidence>
<dbReference type="InterPro" id="IPR036875">
    <property type="entry name" value="Znf_CCHC_sf"/>
</dbReference>
<keyword evidence="1" id="KW-0863">Zinc-finger</keyword>
<evidence type="ECO:0000313" key="4">
    <source>
        <dbReference type="EMBL" id="JAT95291.1"/>
    </source>
</evidence>
<dbReference type="InterPro" id="IPR001878">
    <property type="entry name" value="Znf_CCHC"/>
</dbReference>
<feature type="region of interest" description="Disordered" evidence="2">
    <location>
        <begin position="313"/>
        <end position="371"/>
    </location>
</feature>
<dbReference type="AlphaFoldDB" id="A0A1E1X8C9"/>
<name>A0A1E1X8C9_9ACAR</name>
<dbReference type="PANTHER" id="PTHR22639">
    <property type="entry name" value="GAG-RELATED PROTEIN"/>
    <property type="match status" value="1"/>
</dbReference>
<dbReference type="EMBL" id="GFAC01003897">
    <property type="protein sequence ID" value="JAT95291.1"/>
    <property type="molecule type" value="mRNA"/>
</dbReference>
<dbReference type="GO" id="GO:0003690">
    <property type="term" value="F:double-stranded DNA binding"/>
    <property type="evidence" value="ECO:0007669"/>
    <property type="project" value="InterPro"/>
</dbReference>
<feature type="compositionally biased region" description="Basic and acidic residues" evidence="2">
    <location>
        <begin position="231"/>
        <end position="256"/>
    </location>
</feature>
<evidence type="ECO:0000259" key="3">
    <source>
        <dbReference type="PROSITE" id="PS50158"/>
    </source>
</evidence>
<protein>
    <recommendedName>
        <fullName evidence="3">CCHC-type domain-containing protein</fullName>
    </recommendedName>
</protein>
<sequence>MSHVWMVTCETSLSKQKLVDLTELRVKGLKCMIFDPETRNIKLKLLWLPRHMENRRIVEALEPYGTVQSMEREKWRWPGMEHMETANREVSLTLKDGITSSTIPHTLNVFGIQALVVIPGRPPLCLRCSRVGHVRRQCRTPRCAQCRRFGHTVDSCVMTYADRLRQGHWSKEDDEVSEHIMDISDVVDATGELSTAVLRDQMPIANPQGIGQPPSEPPERKPPDPGPLEHGAPHVELAEEPRSTVDGSKDLQRGAADESADVRPQCSIGGPSQESSASRLEASTDVCRELSTNVPAASAGVIQTPWSETLATSDVSMDSSAPLKRPADEGPGVNGGAYKVSDVQGKAIIGSKKKGNDSPKGRLFTGGSPRP</sequence>
<feature type="region of interest" description="Disordered" evidence="2">
    <location>
        <begin position="204"/>
        <end position="285"/>
    </location>
</feature>
<accession>A0A1E1X8C9</accession>
<dbReference type="GO" id="GO:0003723">
    <property type="term" value="F:RNA binding"/>
    <property type="evidence" value="ECO:0007669"/>
    <property type="project" value="InterPro"/>
</dbReference>
<dbReference type="GO" id="GO:0008270">
    <property type="term" value="F:zinc ion binding"/>
    <property type="evidence" value="ECO:0007669"/>
    <property type="project" value="UniProtKB-KW"/>
</dbReference>
<dbReference type="GO" id="GO:0002218">
    <property type="term" value="P:activation of innate immune response"/>
    <property type="evidence" value="ECO:0007669"/>
    <property type="project" value="InterPro"/>
</dbReference>
<keyword evidence="1" id="KW-0862">Zinc</keyword>
<dbReference type="SMART" id="SM00343">
    <property type="entry name" value="ZnF_C2HC"/>
    <property type="match status" value="2"/>
</dbReference>
<keyword evidence="1" id="KW-0479">Metal-binding</keyword>
<dbReference type="PROSITE" id="PS50158">
    <property type="entry name" value="ZF_CCHC"/>
    <property type="match status" value="1"/>
</dbReference>
<dbReference type="PANTHER" id="PTHR22639:SF3">
    <property type="entry name" value="ZINC FINGER CCHC DOMAIN-CONTAINING PROTEIN 3"/>
    <property type="match status" value="1"/>
</dbReference>
<evidence type="ECO:0000256" key="1">
    <source>
        <dbReference type="PROSITE-ProRule" id="PRU00047"/>
    </source>
</evidence>
<reference evidence="4" key="1">
    <citation type="journal article" date="2017" name="Front. Cell. Infect. Microbiol.">
        <title>The Distinct Transcriptional Response of the Midgut of Amblyomma sculptum and Amblyomma aureolatum Ticks to Rickettsia rickettsii Correlates to Their Differences in Susceptibility to Infection.</title>
        <authorList>
            <person name="Martins L.A."/>
            <person name="Galletti M.F.B.M."/>
            <person name="Ribeiro J.M."/>
            <person name="Fujita A."/>
            <person name="Costa F.B."/>
            <person name="Labruna M.B."/>
            <person name="Daffre S."/>
            <person name="Fogaca A.C."/>
        </authorList>
    </citation>
    <scope>NUCLEOTIDE SEQUENCE</scope>
</reference>
<proteinExistence type="evidence at transcript level"/>
<organism evidence="4">
    <name type="scientific">Amblyomma aureolatum</name>
    <dbReference type="NCBI Taxonomy" id="187763"/>
    <lineage>
        <taxon>Eukaryota</taxon>
        <taxon>Metazoa</taxon>
        <taxon>Ecdysozoa</taxon>
        <taxon>Arthropoda</taxon>
        <taxon>Chelicerata</taxon>
        <taxon>Arachnida</taxon>
        <taxon>Acari</taxon>
        <taxon>Parasitiformes</taxon>
        <taxon>Ixodida</taxon>
        <taxon>Ixodoidea</taxon>
        <taxon>Ixodidae</taxon>
        <taxon>Amblyomminae</taxon>
        <taxon>Amblyomma</taxon>
    </lineage>
</organism>
<feature type="domain" description="CCHC-type" evidence="3">
    <location>
        <begin position="125"/>
        <end position="139"/>
    </location>
</feature>